<dbReference type="EMBL" id="AZFF01000003">
    <property type="protein sequence ID" value="KRL56551.1"/>
    <property type="molecule type" value="Genomic_DNA"/>
</dbReference>
<keyword evidence="2" id="KW-1185">Reference proteome</keyword>
<evidence type="ECO:0000313" key="1">
    <source>
        <dbReference type="EMBL" id="KRL56551.1"/>
    </source>
</evidence>
<protein>
    <submittedName>
        <fullName evidence="1">Uncharacterized protein</fullName>
    </submittedName>
</protein>
<comment type="caution">
    <text evidence="1">The sequence shown here is derived from an EMBL/GenBank/DDBJ whole genome shotgun (WGS) entry which is preliminary data.</text>
</comment>
<evidence type="ECO:0000313" key="2">
    <source>
        <dbReference type="Proteomes" id="UP000051999"/>
    </source>
</evidence>
<gene>
    <name evidence="1" type="ORF">FD35_GL001645</name>
</gene>
<dbReference type="Proteomes" id="UP000051999">
    <property type="component" value="Unassembled WGS sequence"/>
</dbReference>
<organism evidence="1 2">
    <name type="scientific">Furfurilactobacillus rossiae DSM 15814</name>
    <dbReference type="NCBI Taxonomy" id="1114972"/>
    <lineage>
        <taxon>Bacteria</taxon>
        <taxon>Bacillati</taxon>
        <taxon>Bacillota</taxon>
        <taxon>Bacilli</taxon>
        <taxon>Lactobacillales</taxon>
        <taxon>Lactobacillaceae</taxon>
        <taxon>Furfurilactobacillus</taxon>
    </lineage>
</organism>
<dbReference type="AlphaFoldDB" id="A0A0R1RID6"/>
<dbReference type="PATRIC" id="fig|1114972.6.peg.1671"/>
<reference evidence="1 2" key="1">
    <citation type="journal article" date="2015" name="Genome Announc.">
        <title>Expanding the biotechnology potential of lactobacilli through comparative genomics of 213 strains and associated genera.</title>
        <authorList>
            <person name="Sun Z."/>
            <person name="Harris H.M."/>
            <person name="McCann A."/>
            <person name="Guo C."/>
            <person name="Argimon S."/>
            <person name="Zhang W."/>
            <person name="Yang X."/>
            <person name="Jeffery I.B."/>
            <person name="Cooney J.C."/>
            <person name="Kagawa T.F."/>
            <person name="Liu W."/>
            <person name="Song Y."/>
            <person name="Salvetti E."/>
            <person name="Wrobel A."/>
            <person name="Rasinkangas P."/>
            <person name="Parkhill J."/>
            <person name="Rea M.C."/>
            <person name="O'Sullivan O."/>
            <person name="Ritari J."/>
            <person name="Douillard F.P."/>
            <person name="Paul Ross R."/>
            <person name="Yang R."/>
            <person name="Briner A.E."/>
            <person name="Felis G.E."/>
            <person name="de Vos W.M."/>
            <person name="Barrangou R."/>
            <person name="Klaenhammer T.R."/>
            <person name="Caufield P.W."/>
            <person name="Cui Y."/>
            <person name="Zhang H."/>
            <person name="O'Toole P.W."/>
        </authorList>
    </citation>
    <scope>NUCLEOTIDE SEQUENCE [LARGE SCALE GENOMIC DNA]</scope>
    <source>
        <strain evidence="1 2">DSM 15814</strain>
    </source>
</reference>
<proteinExistence type="predicted"/>
<dbReference type="eggNOG" id="ENOG5030AXT">
    <property type="taxonomic scope" value="Bacteria"/>
</dbReference>
<sequence>MAVCGAVITLMTKPDLLTLSKAGIVLRVIKHSIERRSIMAEKKPLNSFAGQRPVAKRQRRIRREKEIAAIQRWAAGKTDTIEAAPKAK</sequence>
<name>A0A0R1RID6_9LACO</name>
<accession>A0A0R1RID6</accession>